<proteinExistence type="predicted"/>
<evidence type="ECO:0000313" key="2">
    <source>
        <dbReference type="EMBL" id="PTB45021.1"/>
    </source>
</evidence>
<accession>A0A2T3ZJN3</accession>
<dbReference type="PROSITE" id="PS51257">
    <property type="entry name" value="PROKAR_LIPOPROTEIN"/>
    <property type="match status" value="1"/>
</dbReference>
<dbReference type="EMBL" id="KZ679257">
    <property type="protein sequence ID" value="PTB45021.1"/>
    <property type="molecule type" value="Genomic_DNA"/>
</dbReference>
<evidence type="ECO:0000256" key="1">
    <source>
        <dbReference type="SAM" id="MobiDB-lite"/>
    </source>
</evidence>
<dbReference type="Proteomes" id="UP000240493">
    <property type="component" value="Unassembled WGS sequence"/>
</dbReference>
<organism evidence="2 3">
    <name type="scientific">Trichoderma asperellum (strain ATCC 204424 / CBS 433.97 / NBRC 101777)</name>
    <dbReference type="NCBI Taxonomy" id="1042311"/>
    <lineage>
        <taxon>Eukaryota</taxon>
        <taxon>Fungi</taxon>
        <taxon>Dikarya</taxon>
        <taxon>Ascomycota</taxon>
        <taxon>Pezizomycotina</taxon>
        <taxon>Sordariomycetes</taxon>
        <taxon>Hypocreomycetidae</taxon>
        <taxon>Hypocreales</taxon>
        <taxon>Hypocreaceae</taxon>
        <taxon>Trichoderma</taxon>
    </lineage>
</organism>
<evidence type="ECO:0000313" key="3">
    <source>
        <dbReference type="Proteomes" id="UP000240493"/>
    </source>
</evidence>
<sequence>MDVRISYSICFGYACRCHRIDNLRVQSRGIRLEKTRDAKKERKKERMKQRIEGRSQTATTRRSQCRQHRCTGRNENRCRHVTVE</sequence>
<dbReference type="AlphaFoldDB" id="A0A2T3ZJN3"/>
<gene>
    <name evidence="2" type="ORF">M441DRAFT_303948</name>
</gene>
<feature type="region of interest" description="Disordered" evidence="1">
    <location>
        <begin position="36"/>
        <end position="68"/>
    </location>
</feature>
<keyword evidence="3" id="KW-1185">Reference proteome</keyword>
<name>A0A2T3ZJN3_TRIA4</name>
<protein>
    <submittedName>
        <fullName evidence="2">Uncharacterized protein</fullName>
    </submittedName>
</protein>
<reference evidence="2 3" key="1">
    <citation type="submission" date="2016-07" db="EMBL/GenBank/DDBJ databases">
        <title>Multiple horizontal gene transfer events from other fungi enriched the ability of initially mycotrophic Trichoderma (Ascomycota) to feed on dead plant biomass.</title>
        <authorList>
            <consortium name="DOE Joint Genome Institute"/>
            <person name="Aerts A."/>
            <person name="Atanasova L."/>
            <person name="Chenthamara K."/>
            <person name="Zhang J."/>
            <person name="Grujic M."/>
            <person name="Henrissat B."/>
            <person name="Kuo A."/>
            <person name="Salamov A."/>
            <person name="Lipzen A."/>
            <person name="Labutti K."/>
            <person name="Barry K."/>
            <person name="Miao Y."/>
            <person name="Rahimi M.J."/>
            <person name="Shen Q."/>
            <person name="Grigoriev I.V."/>
            <person name="Kubicek C.P."/>
            <person name="Druzhinina I.S."/>
        </authorList>
    </citation>
    <scope>NUCLEOTIDE SEQUENCE [LARGE SCALE GENOMIC DNA]</scope>
    <source>
        <strain evidence="2 3">CBS 433.97</strain>
    </source>
</reference>